<keyword evidence="1" id="KW-0812">Transmembrane</keyword>
<keyword evidence="3" id="KW-1185">Reference proteome</keyword>
<keyword evidence="1" id="KW-1133">Transmembrane helix</keyword>
<feature type="transmembrane region" description="Helical" evidence="1">
    <location>
        <begin position="71"/>
        <end position="93"/>
    </location>
</feature>
<dbReference type="AlphaFoldDB" id="A0A2N3X237"/>
<proteinExistence type="predicted"/>
<gene>
    <name evidence="2" type="ORF">ATK30_0277</name>
</gene>
<evidence type="ECO:0000313" key="2">
    <source>
        <dbReference type="EMBL" id="PKW00189.1"/>
    </source>
</evidence>
<name>A0A2N3X237_9PSEU</name>
<dbReference type="RefSeq" id="WP_101433895.1">
    <property type="nucleotide sequence ID" value="NZ_PJMY01000001.1"/>
</dbReference>
<comment type="caution">
    <text evidence="2">The sequence shown here is derived from an EMBL/GenBank/DDBJ whole genome shotgun (WGS) entry which is preliminary data.</text>
</comment>
<sequence>MSAVPAADTPPVPDRVVAVEPEEGRPSGQDRWFALGLRGRRSTRYIRVLVPFACLAVCVAIIVFARSKTYLALPAVVAVLSAARLRLLARIAFRSPRKVRKRLLDLPFRKVLVDDDMLRATKRALYLRLANDQWFRVGPPAMNGLTNSRGYVWAVGPEPSGRAGFVVPGVVTPAVLRARTLPGSARPVPPRIPDPTRNALFHLIIRLYRPRIIADAGLRLALAAWLGATYAPLLLRPYRKSDELLGFATFLGLYLAATLIWTSAVSLRHWLIRAPRAARTTSWTPLRIVSDSVRNGGNRGKLFCRVTSPEGTRTASLAGVSLVASAQASGVVWVAGQPKKGTVFIGLPGYPVLGHAKLGRIERD</sequence>
<protein>
    <submittedName>
        <fullName evidence="2">Uncharacterized protein</fullName>
    </submittedName>
</protein>
<feature type="transmembrane region" description="Helical" evidence="1">
    <location>
        <begin position="45"/>
        <end position="65"/>
    </location>
</feature>
<reference evidence="2 3" key="1">
    <citation type="submission" date="2017-12" db="EMBL/GenBank/DDBJ databases">
        <title>Sequencing the genomes of 1000 Actinobacteria strains.</title>
        <authorList>
            <person name="Klenk H.-P."/>
        </authorList>
    </citation>
    <scope>NUCLEOTIDE SEQUENCE [LARGE SCALE GENOMIC DNA]</scope>
    <source>
        <strain evidence="2 3">DSM 45165</strain>
    </source>
</reference>
<organism evidence="2 3">
    <name type="scientific">Amycolatopsis echigonensis</name>
    <dbReference type="NCBI Taxonomy" id="2576905"/>
    <lineage>
        <taxon>Bacteria</taxon>
        <taxon>Bacillati</taxon>
        <taxon>Actinomycetota</taxon>
        <taxon>Actinomycetes</taxon>
        <taxon>Pseudonocardiales</taxon>
        <taxon>Pseudonocardiaceae</taxon>
        <taxon>Amycolatopsis</taxon>
    </lineage>
</organism>
<evidence type="ECO:0000313" key="3">
    <source>
        <dbReference type="Proteomes" id="UP000233750"/>
    </source>
</evidence>
<accession>A0A2N3X237</accession>
<evidence type="ECO:0000256" key="1">
    <source>
        <dbReference type="SAM" id="Phobius"/>
    </source>
</evidence>
<keyword evidence="1" id="KW-0472">Membrane</keyword>
<feature type="transmembrane region" description="Helical" evidence="1">
    <location>
        <begin position="247"/>
        <end position="267"/>
    </location>
</feature>
<dbReference type="OrthoDB" id="3617109at2"/>
<dbReference type="Proteomes" id="UP000233750">
    <property type="component" value="Unassembled WGS sequence"/>
</dbReference>
<feature type="transmembrane region" description="Helical" evidence="1">
    <location>
        <begin position="216"/>
        <end position="235"/>
    </location>
</feature>
<dbReference type="EMBL" id="PJMY01000001">
    <property type="protein sequence ID" value="PKW00189.1"/>
    <property type="molecule type" value="Genomic_DNA"/>
</dbReference>